<dbReference type="GO" id="GO:1990904">
    <property type="term" value="C:ribonucleoprotein complex"/>
    <property type="evidence" value="ECO:0007669"/>
    <property type="project" value="UniProtKB-KW"/>
</dbReference>
<evidence type="ECO:0000256" key="4">
    <source>
        <dbReference type="ARBA" id="ARBA00035135"/>
    </source>
</evidence>
<reference evidence="8 9" key="1">
    <citation type="submission" date="2017-07" db="EMBL/GenBank/DDBJ databases">
        <title>Recovery of genomes from metagenomes via a dereplication, aggregation, and scoring strategy.</title>
        <authorList>
            <person name="Sieber C.M."/>
            <person name="Probst A.J."/>
            <person name="Sharrar A."/>
            <person name="Thomas B.C."/>
            <person name="Hess M."/>
            <person name="Tringe S.G."/>
            <person name="Banfield J.F."/>
        </authorList>
    </citation>
    <scope>NUCLEOTIDE SEQUENCE [LARGE SCALE GENOMIC DNA]</scope>
    <source>
        <strain evidence="8">JGI_Cruoil_03_44_89</strain>
    </source>
</reference>
<dbReference type="AlphaFoldDB" id="A0A235BYZ6"/>
<proteinExistence type="inferred from homology"/>
<dbReference type="InterPro" id="IPR001911">
    <property type="entry name" value="Ribosomal_bS21"/>
</dbReference>
<feature type="compositionally biased region" description="Basic residues" evidence="7">
    <location>
        <begin position="45"/>
        <end position="62"/>
    </location>
</feature>
<organism evidence="8 9">
    <name type="scientific">candidate division WOR-3 bacterium JGI_Cruoil_03_44_89</name>
    <dbReference type="NCBI Taxonomy" id="1973748"/>
    <lineage>
        <taxon>Bacteria</taxon>
        <taxon>Bacteria division WOR-3</taxon>
    </lineage>
</organism>
<name>A0A235BYZ6_UNCW3</name>
<dbReference type="GO" id="GO:0005840">
    <property type="term" value="C:ribosome"/>
    <property type="evidence" value="ECO:0007669"/>
    <property type="project" value="UniProtKB-KW"/>
</dbReference>
<evidence type="ECO:0000256" key="2">
    <source>
        <dbReference type="ARBA" id="ARBA00022980"/>
    </source>
</evidence>
<dbReference type="GO" id="GO:0006412">
    <property type="term" value="P:translation"/>
    <property type="evidence" value="ECO:0007669"/>
    <property type="project" value="UniProtKB-UniRule"/>
</dbReference>
<accession>A0A235BYZ6</accession>
<comment type="similarity">
    <text evidence="1 5 6">Belongs to the bacterial ribosomal protein bS21 family.</text>
</comment>
<dbReference type="HAMAP" id="MF_00358">
    <property type="entry name" value="Ribosomal_bS21"/>
    <property type="match status" value="1"/>
</dbReference>
<dbReference type="Pfam" id="PF01165">
    <property type="entry name" value="Ribosomal_S21"/>
    <property type="match status" value="1"/>
</dbReference>
<protein>
    <recommendedName>
        <fullName evidence="4 5">Small ribosomal subunit protein bS21</fullName>
    </recommendedName>
</protein>
<gene>
    <name evidence="5 8" type="primary">rpsU</name>
    <name evidence="8" type="ORF">CH333_00185</name>
</gene>
<feature type="region of interest" description="Disordered" evidence="7">
    <location>
        <begin position="39"/>
        <end position="62"/>
    </location>
</feature>
<dbReference type="NCBIfam" id="TIGR00030">
    <property type="entry name" value="S21p"/>
    <property type="match status" value="1"/>
</dbReference>
<keyword evidence="3 5" id="KW-0687">Ribonucleoprotein</keyword>
<dbReference type="GO" id="GO:0003735">
    <property type="term" value="F:structural constituent of ribosome"/>
    <property type="evidence" value="ECO:0007669"/>
    <property type="project" value="InterPro"/>
</dbReference>
<dbReference type="PRINTS" id="PR00976">
    <property type="entry name" value="RIBOSOMALS21"/>
</dbReference>
<evidence type="ECO:0000256" key="6">
    <source>
        <dbReference type="RuleBase" id="RU000667"/>
    </source>
</evidence>
<dbReference type="InterPro" id="IPR038380">
    <property type="entry name" value="Ribosomal_bS21_sf"/>
</dbReference>
<evidence type="ECO:0000313" key="9">
    <source>
        <dbReference type="Proteomes" id="UP000215215"/>
    </source>
</evidence>
<sequence length="62" mass="7578">MLSVKVRDGESFEAAFRRFKRECEKNRILSLLKEREYYEKPSERRKQKNAKRLWASRKGSKK</sequence>
<dbReference type="Gene3D" id="1.20.5.1150">
    <property type="entry name" value="Ribosomal protein S8"/>
    <property type="match status" value="1"/>
</dbReference>
<dbReference type="Proteomes" id="UP000215215">
    <property type="component" value="Unassembled WGS sequence"/>
</dbReference>
<keyword evidence="2 5" id="KW-0689">Ribosomal protein</keyword>
<dbReference type="PANTHER" id="PTHR21109:SF22">
    <property type="entry name" value="SMALL RIBOSOMAL SUBUNIT PROTEIN BS21"/>
    <property type="match status" value="1"/>
</dbReference>
<evidence type="ECO:0000256" key="7">
    <source>
        <dbReference type="SAM" id="MobiDB-lite"/>
    </source>
</evidence>
<evidence type="ECO:0000256" key="5">
    <source>
        <dbReference type="HAMAP-Rule" id="MF_00358"/>
    </source>
</evidence>
<comment type="caution">
    <text evidence="8">The sequence shown here is derived from an EMBL/GenBank/DDBJ whole genome shotgun (WGS) entry which is preliminary data.</text>
</comment>
<evidence type="ECO:0000256" key="3">
    <source>
        <dbReference type="ARBA" id="ARBA00023274"/>
    </source>
</evidence>
<dbReference type="PANTHER" id="PTHR21109">
    <property type="entry name" value="MITOCHONDRIAL 28S RIBOSOMAL PROTEIN S21"/>
    <property type="match status" value="1"/>
</dbReference>
<dbReference type="EMBL" id="NOZQ01000003">
    <property type="protein sequence ID" value="OYD17580.1"/>
    <property type="molecule type" value="Genomic_DNA"/>
</dbReference>
<evidence type="ECO:0000313" key="8">
    <source>
        <dbReference type="EMBL" id="OYD17580.1"/>
    </source>
</evidence>
<evidence type="ECO:0000256" key="1">
    <source>
        <dbReference type="ARBA" id="ARBA00006640"/>
    </source>
</evidence>